<dbReference type="Gene3D" id="3.40.1480.10">
    <property type="entry name" value="MOFRL domain"/>
    <property type="match status" value="1"/>
</dbReference>
<dbReference type="InterPro" id="IPR007835">
    <property type="entry name" value="MOFRL"/>
</dbReference>
<name>X0UMC9_9ZZZZ</name>
<gene>
    <name evidence="2" type="ORF">S01H1_23987</name>
</gene>
<proteinExistence type="predicted"/>
<accession>X0UMC9</accession>
<comment type="caution">
    <text evidence="2">The sequence shown here is derived from an EMBL/GenBank/DDBJ whole genome shotgun (WGS) entry which is preliminary data.</text>
</comment>
<feature type="domain" description="MOFRL" evidence="1">
    <location>
        <begin position="1"/>
        <end position="55"/>
    </location>
</feature>
<protein>
    <recommendedName>
        <fullName evidence="1">MOFRL domain-containing protein</fullName>
    </recommendedName>
</protein>
<reference evidence="2" key="1">
    <citation type="journal article" date="2014" name="Front. Microbiol.">
        <title>High frequency of phylogenetically diverse reductive dehalogenase-homologous genes in deep subseafloor sedimentary metagenomes.</title>
        <authorList>
            <person name="Kawai M."/>
            <person name="Futagami T."/>
            <person name="Toyoda A."/>
            <person name="Takaki Y."/>
            <person name="Nishi S."/>
            <person name="Hori S."/>
            <person name="Arai W."/>
            <person name="Tsubouchi T."/>
            <person name="Morono Y."/>
            <person name="Uchiyama I."/>
            <person name="Ito T."/>
            <person name="Fujiyama A."/>
            <person name="Inagaki F."/>
            <person name="Takami H."/>
        </authorList>
    </citation>
    <scope>NUCLEOTIDE SEQUENCE</scope>
    <source>
        <strain evidence="2">Expedition CK06-06</strain>
    </source>
</reference>
<feature type="non-terminal residue" evidence="2">
    <location>
        <position position="1"/>
    </location>
</feature>
<sequence length="63" mass="6254">PTTASGGLVDGDTTGRARGAGLDAGECLRAHSSLKLLQATGDLVITGPTGTNVNDLKLILVGH</sequence>
<dbReference type="InterPro" id="IPR037035">
    <property type="entry name" value="GK-like_C_sf"/>
</dbReference>
<dbReference type="SUPFAM" id="SSF82544">
    <property type="entry name" value="GckA/TtuD-like"/>
    <property type="match status" value="1"/>
</dbReference>
<evidence type="ECO:0000259" key="1">
    <source>
        <dbReference type="Pfam" id="PF05161"/>
    </source>
</evidence>
<dbReference type="EMBL" id="BARS01014065">
    <property type="protein sequence ID" value="GAF89660.1"/>
    <property type="molecule type" value="Genomic_DNA"/>
</dbReference>
<dbReference type="AlphaFoldDB" id="X0UMC9"/>
<organism evidence="2">
    <name type="scientific">marine sediment metagenome</name>
    <dbReference type="NCBI Taxonomy" id="412755"/>
    <lineage>
        <taxon>unclassified sequences</taxon>
        <taxon>metagenomes</taxon>
        <taxon>ecological metagenomes</taxon>
    </lineage>
</organism>
<dbReference type="Pfam" id="PF05161">
    <property type="entry name" value="MOFRL"/>
    <property type="match status" value="1"/>
</dbReference>
<evidence type="ECO:0000313" key="2">
    <source>
        <dbReference type="EMBL" id="GAF89660.1"/>
    </source>
</evidence>